<feature type="transmembrane region" description="Helical" evidence="1">
    <location>
        <begin position="317"/>
        <end position="337"/>
    </location>
</feature>
<dbReference type="PANTHER" id="PTHR41983:SF2">
    <property type="entry name" value="SHORT-CHAIN FATTY ACID TRANSPORTER-RELATED"/>
    <property type="match status" value="1"/>
</dbReference>
<dbReference type="RefSeq" id="WP_192144397.1">
    <property type="nucleotide sequence ID" value="NZ_JACYXZ010000005.1"/>
</dbReference>
<dbReference type="GO" id="GO:0005886">
    <property type="term" value="C:plasma membrane"/>
    <property type="evidence" value="ECO:0007669"/>
    <property type="project" value="TreeGrafter"/>
</dbReference>
<dbReference type="AlphaFoldDB" id="A0A927K6D6"/>
<name>A0A927K6D6_9ACTN</name>
<feature type="transmembrane region" description="Helical" evidence="1">
    <location>
        <begin position="189"/>
        <end position="210"/>
    </location>
</feature>
<proteinExistence type="predicted"/>
<evidence type="ECO:0000313" key="3">
    <source>
        <dbReference type="Proteomes" id="UP000616839"/>
    </source>
</evidence>
<feature type="transmembrane region" description="Helical" evidence="1">
    <location>
        <begin position="20"/>
        <end position="42"/>
    </location>
</feature>
<dbReference type="Proteomes" id="UP000616839">
    <property type="component" value="Unassembled WGS sequence"/>
</dbReference>
<protein>
    <submittedName>
        <fullName evidence="2">Short-chain fatty acid transporter</fullName>
    </submittedName>
</protein>
<keyword evidence="3" id="KW-1185">Reference proteome</keyword>
<dbReference type="InterPro" id="IPR006160">
    <property type="entry name" value="SCFA_transpt_AtoE"/>
</dbReference>
<feature type="transmembrane region" description="Helical" evidence="1">
    <location>
        <begin position="252"/>
        <end position="270"/>
    </location>
</feature>
<evidence type="ECO:0000313" key="2">
    <source>
        <dbReference type="EMBL" id="MBD8871054.1"/>
    </source>
</evidence>
<gene>
    <name evidence="2" type="ORF">IE331_15620</name>
</gene>
<keyword evidence="1" id="KW-0812">Transmembrane</keyword>
<feature type="transmembrane region" description="Helical" evidence="1">
    <location>
        <begin position="95"/>
        <end position="125"/>
    </location>
</feature>
<dbReference type="EMBL" id="JACYXZ010000005">
    <property type="protein sequence ID" value="MBD8871054.1"/>
    <property type="molecule type" value="Genomic_DNA"/>
</dbReference>
<feature type="transmembrane region" description="Helical" evidence="1">
    <location>
        <begin position="54"/>
        <end position="75"/>
    </location>
</feature>
<keyword evidence="1" id="KW-1133">Transmembrane helix</keyword>
<comment type="caution">
    <text evidence="2">The sequence shown here is derived from an EMBL/GenBank/DDBJ whole genome shotgun (WGS) entry which is preliminary data.</text>
</comment>
<dbReference type="PANTHER" id="PTHR41983">
    <property type="entry name" value="SHORT-CHAIN FATTY ACID TRANSPORTER-RELATED"/>
    <property type="match status" value="1"/>
</dbReference>
<sequence length="450" mass="46746">MLHRVAGASSRVVERWIPGSFVFAVALTLVVAVMALTMTDVGAQELVLGWGDGLAGLLAFMTQIALVLLLGYTLANLPPVRRLLARIAGLPRTPRAAYAFLVVVAGLASLLSFGLGLIVGGVLAVELARQFRERGVALHYPLLVASAYSGFVVWHMGYSGSGPLNAATEGGVYDTVLERDLVPVSETIFTGWNIAAVVVVLVVLAVALPMMAPTGRDAVRAAPDAALVEPTDDQPVAGEAGSPADWVERSRAVTTTMGLALGLYLVVHFADRGFDLTLDIVNWTFLALVLLVVGNARELAVLVSRGGRTVGEVLLQYPLYAGIAAMMSVSGLVELLSEAVVDAAGPATLGVFAFLAAGLLNVFIPSGGGQFAVQAPIFSGAADSLGVDQSVVIMAIAYGDQWTNMIQPFWAVPLLAVAGLKVRDILGYTSVVLVLSGLVFAGTLLVVGAG</sequence>
<feature type="transmembrane region" description="Helical" evidence="1">
    <location>
        <begin position="425"/>
        <end position="447"/>
    </location>
</feature>
<feature type="transmembrane region" description="Helical" evidence="1">
    <location>
        <begin position="276"/>
        <end position="296"/>
    </location>
</feature>
<dbReference type="Pfam" id="PF02667">
    <property type="entry name" value="SCFA_trans"/>
    <property type="match status" value="1"/>
</dbReference>
<keyword evidence="1" id="KW-0472">Membrane</keyword>
<evidence type="ECO:0000256" key="1">
    <source>
        <dbReference type="SAM" id="Phobius"/>
    </source>
</evidence>
<reference evidence="2" key="1">
    <citation type="submission" date="2020-09" db="EMBL/GenBank/DDBJ databases">
        <title>Nocardioides sp. strain MJB4 16S ribosomal RNA gene Genome sequencing and assembly.</title>
        <authorList>
            <person name="Kim I."/>
        </authorList>
    </citation>
    <scope>NUCLEOTIDE SEQUENCE</scope>
    <source>
        <strain evidence="2">MJB4</strain>
    </source>
</reference>
<organism evidence="2 3">
    <name type="scientific">Nocardioides donggukensis</name>
    <dbReference type="NCBI Taxonomy" id="2774019"/>
    <lineage>
        <taxon>Bacteria</taxon>
        <taxon>Bacillati</taxon>
        <taxon>Actinomycetota</taxon>
        <taxon>Actinomycetes</taxon>
        <taxon>Propionibacteriales</taxon>
        <taxon>Nocardioidaceae</taxon>
        <taxon>Nocardioides</taxon>
    </lineage>
</organism>
<accession>A0A927K6D6</accession>
<feature type="transmembrane region" description="Helical" evidence="1">
    <location>
        <begin position="343"/>
        <end position="364"/>
    </location>
</feature>